<dbReference type="VEuPathDB" id="FungiDB:PADG_02872"/>
<comment type="similarity">
    <text evidence="2">Belongs to the membrane magnesium transporter (TC 1.A.67) family.</text>
</comment>
<evidence type="ECO:0000256" key="5">
    <source>
        <dbReference type="ARBA" id="ARBA00023136"/>
    </source>
</evidence>
<dbReference type="GO" id="GO:0034975">
    <property type="term" value="P:protein folding in endoplasmic reticulum"/>
    <property type="evidence" value="ECO:0007669"/>
    <property type="project" value="TreeGrafter"/>
</dbReference>
<organism evidence="6 7">
    <name type="scientific">Paracoccidioides brasiliensis</name>
    <dbReference type="NCBI Taxonomy" id="121759"/>
    <lineage>
        <taxon>Eukaryota</taxon>
        <taxon>Fungi</taxon>
        <taxon>Dikarya</taxon>
        <taxon>Ascomycota</taxon>
        <taxon>Pezizomycotina</taxon>
        <taxon>Eurotiomycetes</taxon>
        <taxon>Eurotiomycetidae</taxon>
        <taxon>Onygenales</taxon>
        <taxon>Ajellomycetaceae</taxon>
        <taxon>Paracoccidioides</taxon>
    </lineage>
</organism>
<dbReference type="PANTHER" id="PTHR28144">
    <property type="entry name" value="ER MEMBRANE PROTEIN COMPLEX SUBUNIT 5"/>
    <property type="match status" value="1"/>
</dbReference>
<dbReference type="AlphaFoldDB" id="A0A1D2J9K7"/>
<gene>
    <name evidence="6" type="ORF">ACO22_05684</name>
</gene>
<evidence type="ECO:0000256" key="1">
    <source>
        <dbReference type="ARBA" id="ARBA00004127"/>
    </source>
</evidence>
<dbReference type="Proteomes" id="UP000242814">
    <property type="component" value="Unassembled WGS sequence"/>
</dbReference>
<proteinExistence type="inferred from homology"/>
<protein>
    <recommendedName>
        <fullName evidence="8">Magnesium transporter</fullName>
    </recommendedName>
</protein>
<evidence type="ECO:0000313" key="6">
    <source>
        <dbReference type="EMBL" id="ODH21311.1"/>
    </source>
</evidence>
<keyword evidence="5" id="KW-0472">Membrane</keyword>
<name>A0A1D2J9K7_PARBR</name>
<dbReference type="EMBL" id="LZYO01000264">
    <property type="protein sequence ID" value="ODH21311.1"/>
    <property type="molecule type" value="Genomic_DNA"/>
</dbReference>
<keyword evidence="4" id="KW-1133">Transmembrane helix</keyword>
<dbReference type="Pfam" id="PF10270">
    <property type="entry name" value="MMgT"/>
    <property type="match status" value="1"/>
</dbReference>
<comment type="caution">
    <text evidence="6">The sequence shown here is derived from an EMBL/GenBank/DDBJ whole genome shotgun (WGS) entry which is preliminary data.</text>
</comment>
<evidence type="ECO:0000313" key="7">
    <source>
        <dbReference type="Proteomes" id="UP000242814"/>
    </source>
</evidence>
<comment type="subcellular location">
    <subcellularLocation>
        <location evidence="1">Endomembrane system</location>
        <topology evidence="1">Multi-pass membrane protein</topology>
    </subcellularLocation>
</comment>
<evidence type="ECO:0008006" key="8">
    <source>
        <dbReference type="Google" id="ProtNLM"/>
    </source>
</evidence>
<evidence type="ECO:0000256" key="2">
    <source>
        <dbReference type="ARBA" id="ARBA00006109"/>
    </source>
</evidence>
<evidence type="ECO:0000256" key="4">
    <source>
        <dbReference type="ARBA" id="ARBA00022989"/>
    </source>
</evidence>
<keyword evidence="3" id="KW-0812">Transmembrane</keyword>
<dbReference type="VEuPathDB" id="FungiDB:PABG_00458"/>
<evidence type="ECO:0000256" key="3">
    <source>
        <dbReference type="ARBA" id="ARBA00022692"/>
    </source>
</evidence>
<reference evidence="6 7" key="1">
    <citation type="submission" date="2016-06" db="EMBL/GenBank/DDBJ databases">
        <authorList>
            <person name="Kjaerup R.B."/>
            <person name="Dalgaard T.S."/>
            <person name="Juul-Madsen H.R."/>
        </authorList>
    </citation>
    <scope>NUCLEOTIDE SEQUENCE [LARGE SCALE GENOMIC DNA]</scope>
    <source>
        <strain evidence="6 7">Pb300</strain>
    </source>
</reference>
<dbReference type="PANTHER" id="PTHR28144:SF1">
    <property type="entry name" value="ER MEMBRANE PROTEIN COMPLEX SUBUNIT 5"/>
    <property type="match status" value="1"/>
</dbReference>
<dbReference type="InterPro" id="IPR053279">
    <property type="entry name" value="EMC_subunit"/>
</dbReference>
<sequence length="173" mass="19048">MGFGSRLSTTFGLILIAHAGYSAHEHSILYGSAHSIPLDITFETLVAILFVTVGLVLGSEKPRPISWSVWAGQIEKEGGARNPFCGFEDRVGFWDVRTKREEFANWVRENGTAGTQSSNKYGGLSNEDEYREIWSNFVHWAGPLQILPISSESFSAFNALFLTPSSMAFAPAI</sequence>
<accession>A0A1D2J9K7</accession>
<dbReference type="InterPro" id="IPR018937">
    <property type="entry name" value="MMgT"/>
</dbReference>
<dbReference type="GO" id="GO:0072546">
    <property type="term" value="C:EMC complex"/>
    <property type="evidence" value="ECO:0007669"/>
    <property type="project" value="TreeGrafter"/>
</dbReference>